<dbReference type="Gene3D" id="2.60.120.20">
    <property type="match status" value="1"/>
</dbReference>
<evidence type="ECO:0000313" key="1">
    <source>
        <dbReference type="EMBL" id="AGA18270.1"/>
    </source>
</evidence>
<reference evidence="1" key="1">
    <citation type="journal article" date="2013" name="ISME J.">
        <title>Previously unknown and highly divergent ssDNA viruses populate the oceans.</title>
        <authorList>
            <person name="Labonte J.M."/>
            <person name="Suttle C.A."/>
        </authorList>
    </citation>
    <scope>NUCLEOTIDE SEQUENCE</scope>
</reference>
<organism evidence="1">
    <name type="scientific">uncultured marine virus</name>
    <dbReference type="NCBI Taxonomy" id="186617"/>
    <lineage>
        <taxon>Viruses</taxon>
        <taxon>environmental samples</taxon>
    </lineage>
</organism>
<sequence length="270" mass="30337">MPYNKSKNMKSKNFKQKVKDIVLDELKNEIEEKHAITEYESIYLNRDIPAGVVLNGQGNFFKILPEIDQSVTGEAGRAYNTRIGNEINLKEIDIHGVISYANSNTAQIDYENAKLAVRVMILRAKEVSDQELLFDNMPTDTLLRFGNQSATAGSGPTNFSGYPLDSFRDINRDTFSVRYDKVFYLDSPVILPGTTQPDITVVPSKTRMFRHKLTFGKNGLKLKYSTQTDVNPNNFPYFMVVGYTSVSSTGRPANQLVRMTLSSVGTYTDA</sequence>
<proteinExistence type="predicted"/>
<dbReference type="InterPro" id="IPR029053">
    <property type="entry name" value="Viral_coat"/>
</dbReference>
<name>S4TDM5_9VIRU</name>
<accession>S4TDM5</accession>
<protein>
    <submittedName>
        <fullName evidence="1">Uncharacterized protein</fullName>
    </submittedName>
</protein>
<dbReference type="EMBL" id="JX904153">
    <property type="protein sequence ID" value="AGA18270.1"/>
    <property type="molecule type" value="Genomic_DNA"/>
</dbReference>